<comment type="catalytic activity">
    <reaction evidence="6">
        <text>(R)-lactate + A = pyruvate + AH2</text>
        <dbReference type="Rhea" id="RHEA:15089"/>
        <dbReference type="ChEBI" id="CHEBI:13193"/>
        <dbReference type="ChEBI" id="CHEBI:15361"/>
        <dbReference type="ChEBI" id="CHEBI:16004"/>
        <dbReference type="ChEBI" id="CHEBI:17499"/>
    </reaction>
</comment>
<dbReference type="InterPro" id="IPR012257">
    <property type="entry name" value="Glc_ox_4Fe-4S"/>
</dbReference>
<evidence type="ECO:0000256" key="2">
    <source>
        <dbReference type="ARBA" id="ARBA00022723"/>
    </source>
</evidence>
<dbReference type="PROSITE" id="PS51379">
    <property type="entry name" value="4FE4S_FER_2"/>
    <property type="match status" value="2"/>
</dbReference>
<accession>A0A160F3C2</accession>
<keyword evidence="6" id="KW-0249">Electron transport</keyword>
<evidence type="ECO:0000256" key="4">
    <source>
        <dbReference type="ARBA" id="ARBA00023004"/>
    </source>
</evidence>
<protein>
    <recommendedName>
        <fullName evidence="6">Glycolate oxidase iron-sulfur subunit</fullName>
        <ecNumber evidence="6">1.1.99.14</ecNumber>
    </recommendedName>
</protein>
<comment type="catalytic activity">
    <reaction evidence="6">
        <text>glycolate + A = glyoxylate + AH2</text>
        <dbReference type="Rhea" id="RHEA:21264"/>
        <dbReference type="ChEBI" id="CHEBI:13193"/>
        <dbReference type="ChEBI" id="CHEBI:17499"/>
        <dbReference type="ChEBI" id="CHEBI:29805"/>
        <dbReference type="ChEBI" id="CHEBI:36655"/>
        <dbReference type="EC" id="1.1.99.14"/>
    </reaction>
</comment>
<keyword evidence="2 6" id="KW-0479">Metal-binding</keyword>
<keyword evidence="5 6" id="KW-0411">Iron-sulfur</keyword>
<dbReference type="EC" id="1.1.99.14" evidence="6"/>
<dbReference type="InterPro" id="IPR009051">
    <property type="entry name" value="Helical_ferredxn"/>
</dbReference>
<feature type="domain" description="4Fe-4S ferredoxin-type" evidence="7">
    <location>
        <begin position="69"/>
        <end position="100"/>
    </location>
</feature>
<dbReference type="Pfam" id="PF02754">
    <property type="entry name" value="CCG"/>
    <property type="match status" value="2"/>
</dbReference>
<feature type="domain" description="4Fe-4S ferredoxin-type" evidence="7">
    <location>
        <begin position="14"/>
        <end position="46"/>
    </location>
</feature>
<dbReference type="RefSeq" id="WP_066323017.1">
    <property type="nucleotide sequence ID" value="NZ_CP015438.1"/>
</dbReference>
<dbReference type="Gene3D" id="1.10.1060.10">
    <property type="entry name" value="Alpha-helical ferredoxin"/>
    <property type="match status" value="1"/>
</dbReference>
<dbReference type="SUPFAM" id="SSF46548">
    <property type="entry name" value="alpha-helical ferredoxin"/>
    <property type="match status" value="1"/>
</dbReference>
<dbReference type="GO" id="GO:0046872">
    <property type="term" value="F:metal ion binding"/>
    <property type="evidence" value="ECO:0007669"/>
    <property type="project" value="UniProtKB-UniRule"/>
</dbReference>
<dbReference type="PIRSF" id="PIRSF000139">
    <property type="entry name" value="Glc_ox_4Fe-4S"/>
    <property type="match status" value="1"/>
</dbReference>
<keyword evidence="4 6" id="KW-0408">Iron</keyword>
<dbReference type="Pfam" id="PF13183">
    <property type="entry name" value="Fer4_8"/>
    <property type="match status" value="1"/>
</dbReference>
<proteinExistence type="predicted"/>
<reference evidence="8 9" key="1">
    <citation type="journal article" date="2006" name="Syst. Appl. Microbiol.">
        <title>Anoxybacillus amylolyticus sp. nov., a thermophilic amylase producing bacterium isolated from Mount Rittmann (Antarctica).</title>
        <authorList>
            <person name="Poli A."/>
            <person name="Esposito E."/>
            <person name="Lama L."/>
            <person name="Orlando P."/>
            <person name="Nicolaus G."/>
            <person name="de Appolonia F."/>
            <person name="Gambacorta A."/>
            <person name="Nicolaus B."/>
        </authorList>
    </citation>
    <scope>NUCLEOTIDE SEQUENCE [LARGE SCALE GENOMIC DNA]</scope>
    <source>
        <strain evidence="8 9">DSM 15939</strain>
    </source>
</reference>
<name>A0A160F3C2_9BACL</name>
<dbReference type="InterPro" id="IPR017896">
    <property type="entry name" value="4Fe4S_Fe-S-bd"/>
</dbReference>
<dbReference type="GO" id="GO:0019154">
    <property type="term" value="F:glycolate dehydrogenase activity"/>
    <property type="evidence" value="ECO:0007669"/>
    <property type="project" value="UniProtKB-EC"/>
</dbReference>
<dbReference type="OrthoDB" id="9770306at2"/>
<dbReference type="AlphaFoldDB" id="A0A160F3C2"/>
<organism evidence="8 9">
    <name type="scientific">Anoxybacteroides amylolyticum</name>
    <dbReference type="NCBI Taxonomy" id="294699"/>
    <lineage>
        <taxon>Bacteria</taxon>
        <taxon>Bacillati</taxon>
        <taxon>Bacillota</taxon>
        <taxon>Bacilli</taxon>
        <taxon>Bacillales</taxon>
        <taxon>Anoxybacillaceae</taxon>
        <taxon>Anoxybacteroides</taxon>
    </lineage>
</organism>
<dbReference type="EMBL" id="CP015438">
    <property type="protein sequence ID" value="ANB60819.1"/>
    <property type="molecule type" value="Genomic_DNA"/>
</dbReference>
<dbReference type="InterPro" id="IPR017900">
    <property type="entry name" value="4Fe4S_Fe_S_CS"/>
</dbReference>
<comment type="function">
    <text evidence="6">Component of a complex that catalyzes the oxidation of glycolate to glyoxylate.</text>
</comment>
<evidence type="ECO:0000256" key="3">
    <source>
        <dbReference type="ARBA" id="ARBA00022737"/>
    </source>
</evidence>
<evidence type="ECO:0000256" key="5">
    <source>
        <dbReference type="ARBA" id="ARBA00023014"/>
    </source>
</evidence>
<keyword evidence="9" id="KW-1185">Reference proteome</keyword>
<comment type="cofactor">
    <cofactor evidence="6">
        <name>[4Fe-4S] cluster</name>
        <dbReference type="ChEBI" id="CHEBI:49883"/>
    </cofactor>
    <text evidence="6">Binds 2 [4Fe-4S] clusters.</text>
</comment>
<keyword evidence="1 6" id="KW-0004">4Fe-4S</keyword>
<evidence type="ECO:0000313" key="9">
    <source>
        <dbReference type="Proteomes" id="UP000076865"/>
    </source>
</evidence>
<dbReference type="InterPro" id="IPR004017">
    <property type="entry name" value="Cys_rich_dom"/>
</dbReference>
<evidence type="ECO:0000259" key="7">
    <source>
        <dbReference type="PROSITE" id="PS51379"/>
    </source>
</evidence>
<dbReference type="GO" id="GO:0051539">
    <property type="term" value="F:4 iron, 4 sulfur cluster binding"/>
    <property type="evidence" value="ECO:0007669"/>
    <property type="project" value="UniProtKB-UniRule"/>
</dbReference>
<dbReference type="PATRIC" id="fig|294699.3.peg.825"/>
<keyword evidence="6" id="KW-0813">Transport</keyword>
<dbReference type="KEGG" id="aamy:GFC30_818"/>
<gene>
    <name evidence="8" type="ORF">GFC30_818</name>
</gene>
<dbReference type="PANTHER" id="PTHR32479:SF17">
    <property type="entry name" value="GLYCOLATE OXIDASE IRON-SULFUR SUBUNIT"/>
    <property type="match status" value="1"/>
</dbReference>
<dbReference type="Proteomes" id="UP000076865">
    <property type="component" value="Chromosome"/>
</dbReference>
<evidence type="ECO:0000313" key="8">
    <source>
        <dbReference type="EMBL" id="ANB60819.1"/>
    </source>
</evidence>
<dbReference type="PANTHER" id="PTHR32479">
    <property type="entry name" value="GLYCOLATE OXIDASE IRON-SULFUR SUBUNIT"/>
    <property type="match status" value="1"/>
</dbReference>
<keyword evidence="3" id="KW-0677">Repeat</keyword>
<evidence type="ECO:0000256" key="1">
    <source>
        <dbReference type="ARBA" id="ARBA00022485"/>
    </source>
</evidence>
<dbReference type="PROSITE" id="PS00198">
    <property type="entry name" value="4FE4S_FER_1"/>
    <property type="match status" value="1"/>
</dbReference>
<sequence length="458" mass="51685">MTTTKERTAMQRQFQTNMDEDELMNCMRCGFCLPTCPTYIESGFQESHSPRGRIALMKAVVDGVIEPDDDVEQSLAMCLGCRACEPVCPSGVRYGHLLEEARSIIAQHKQYPFVVRVLRNVVFQWLFPHPRRLRLVTALLGFYQRSGLQEMVQSLGFFKLFPPHLAMMERVLPKVPAWKEMNNRPNQLAPKGRKKRRVAFFTGCLMDTMFMNINDATMKLLQLAGCEIVIPSHQVCCGALHGHGGEKAQAKELAKRNIEAFERLDVDYIVTNAGGCGAFLIEYDHLLEDDSEWNERAKTFTKKIKDISEVLLELEFSSIGLKVSPQIVTYQDSCHLRNVMKVASAPRQLLQAIEGVEFREMRDADRCCGSAGIYNIVQPDMSMQILDYKMSQAKQTNATTIVTANPGCLLQMKLGIEREGLAGRVRAVHIVELLLEAAETNKLFVANEQLRATTRKTS</sequence>
<evidence type="ECO:0000256" key="6">
    <source>
        <dbReference type="PIRNR" id="PIRNR000139"/>
    </source>
</evidence>